<sequence>TPATDSEHHRRLDPDLRVFDSLMSHEPTRLTESIIQSALIPKITYAPPNISK</sequence>
<feature type="non-terminal residue" evidence="1">
    <location>
        <position position="1"/>
    </location>
</feature>
<dbReference type="Proteomes" id="UP000308267">
    <property type="component" value="Unassembled WGS sequence"/>
</dbReference>
<accession>A0A4S2LI08</accession>
<protein>
    <submittedName>
        <fullName evidence="1">Uncharacterized protein</fullName>
    </submittedName>
</protein>
<comment type="caution">
    <text evidence="1">The sequence shown here is derived from an EMBL/GenBank/DDBJ whole genome shotgun (WGS) entry which is preliminary data.</text>
</comment>
<evidence type="ECO:0000313" key="1">
    <source>
        <dbReference type="EMBL" id="TGZ62426.1"/>
    </source>
</evidence>
<proteinExistence type="predicted"/>
<organism evidence="1 2">
    <name type="scientific">Opisthorchis felineus</name>
    <dbReference type="NCBI Taxonomy" id="147828"/>
    <lineage>
        <taxon>Eukaryota</taxon>
        <taxon>Metazoa</taxon>
        <taxon>Spiralia</taxon>
        <taxon>Lophotrochozoa</taxon>
        <taxon>Platyhelminthes</taxon>
        <taxon>Trematoda</taxon>
        <taxon>Digenea</taxon>
        <taxon>Opisthorchiida</taxon>
        <taxon>Opisthorchiata</taxon>
        <taxon>Opisthorchiidae</taxon>
        <taxon>Opisthorchis</taxon>
    </lineage>
</organism>
<reference evidence="1 2" key="1">
    <citation type="journal article" date="2019" name="BMC Genomics">
        <title>New insights from Opisthorchis felineus genome: update on genomics of the epidemiologically important liver flukes.</title>
        <authorList>
            <person name="Ershov N.I."/>
            <person name="Mordvinov V.A."/>
            <person name="Prokhortchouk E.B."/>
            <person name="Pakharukova M.Y."/>
            <person name="Gunbin K.V."/>
            <person name="Ustyantsev K."/>
            <person name="Genaev M.A."/>
            <person name="Blinov A.G."/>
            <person name="Mazur A."/>
            <person name="Boulygina E."/>
            <person name="Tsygankova S."/>
            <person name="Khrameeva E."/>
            <person name="Chekanov N."/>
            <person name="Fan G."/>
            <person name="Xiao A."/>
            <person name="Zhang H."/>
            <person name="Xu X."/>
            <person name="Yang H."/>
            <person name="Solovyev V."/>
            <person name="Lee S.M."/>
            <person name="Liu X."/>
            <person name="Afonnikov D.A."/>
            <person name="Skryabin K.G."/>
        </authorList>
    </citation>
    <scope>NUCLEOTIDE SEQUENCE [LARGE SCALE GENOMIC DNA]</scope>
    <source>
        <strain evidence="1">AK-0245</strain>
        <tissue evidence="1">Whole organism</tissue>
    </source>
</reference>
<feature type="non-terminal residue" evidence="1">
    <location>
        <position position="52"/>
    </location>
</feature>
<gene>
    <name evidence="1" type="ORF">CRM22_007458</name>
</gene>
<keyword evidence="2" id="KW-1185">Reference proteome</keyword>
<dbReference type="EMBL" id="SJOL01007541">
    <property type="protein sequence ID" value="TGZ62426.1"/>
    <property type="molecule type" value="Genomic_DNA"/>
</dbReference>
<dbReference type="AlphaFoldDB" id="A0A4S2LI08"/>
<name>A0A4S2LI08_OPIFE</name>
<evidence type="ECO:0000313" key="2">
    <source>
        <dbReference type="Proteomes" id="UP000308267"/>
    </source>
</evidence>